<dbReference type="HOGENOM" id="CLU_2397359_0_0_6"/>
<reference evidence="1" key="1">
    <citation type="journal article" date="2014" name="Genome Announc.">
        <title>Draft Genome Sequence of Pseudomonas moraviensis R28-S.</title>
        <authorList>
            <person name="Hunter S.S."/>
            <person name="Yano H."/>
            <person name="Loftie-Eaton W."/>
            <person name="Hughes J."/>
            <person name="De Gelder L."/>
            <person name="Stragier P."/>
            <person name="De Vos P."/>
            <person name="Settles M.L."/>
            <person name="Top E.M."/>
        </authorList>
    </citation>
    <scope>NUCLEOTIDE SEQUENCE [LARGE SCALE GENOMIC DNA]</scope>
    <source>
        <strain evidence="1">R28-S</strain>
    </source>
</reference>
<dbReference type="EMBL" id="AYMZ01000003">
    <property type="protein sequence ID" value="ETF09813.1"/>
    <property type="molecule type" value="Genomic_DNA"/>
</dbReference>
<organism evidence="1">
    <name type="scientific">Pseudomonas moraviensis R28-S</name>
    <dbReference type="NCBI Taxonomy" id="1395516"/>
    <lineage>
        <taxon>Bacteria</taxon>
        <taxon>Pseudomonadati</taxon>
        <taxon>Pseudomonadota</taxon>
        <taxon>Gammaproteobacteria</taxon>
        <taxon>Pseudomonadales</taxon>
        <taxon>Pseudomonadaceae</taxon>
        <taxon>Pseudomonas</taxon>
    </lineage>
</organism>
<dbReference type="AlphaFoldDB" id="V8RDQ8"/>
<evidence type="ECO:0000313" key="1">
    <source>
        <dbReference type="EMBL" id="ETF09813.1"/>
    </source>
</evidence>
<protein>
    <submittedName>
        <fullName evidence="1">Uncharacterized protein</fullName>
    </submittedName>
</protein>
<comment type="caution">
    <text evidence="1">The sequence shown here is derived from an EMBL/GenBank/DDBJ whole genome shotgun (WGS) entry which is preliminary data.</text>
</comment>
<dbReference type="Proteomes" id="UP000024771">
    <property type="component" value="Chromosome"/>
</dbReference>
<sequence length="93" mass="10080">MGDFGHSTYDAMHSFLVIVGQASELLKQLIFSRVQATGGSRQTSPGQDIKHIHAGLCYRYEISRIGVALPFFIAALSITRDAALLCKGILVEA</sequence>
<proteinExistence type="predicted"/>
<gene>
    <name evidence="1" type="ORF">PMO01_08515</name>
</gene>
<name>V8RDQ8_9PSED</name>
<accession>V8RDQ8</accession>